<feature type="non-terminal residue" evidence="14">
    <location>
        <position position="1"/>
    </location>
</feature>
<dbReference type="EMBL" id="UINC01015800">
    <property type="protein sequence ID" value="SVA66275.1"/>
    <property type="molecule type" value="Genomic_DNA"/>
</dbReference>
<dbReference type="GO" id="GO:0005829">
    <property type="term" value="C:cytosol"/>
    <property type="evidence" value="ECO:0007669"/>
    <property type="project" value="TreeGrafter"/>
</dbReference>
<dbReference type="GO" id="GO:0004488">
    <property type="term" value="F:methylenetetrahydrofolate dehydrogenase (NADP+) activity"/>
    <property type="evidence" value="ECO:0007669"/>
    <property type="project" value="InterPro"/>
</dbReference>
<dbReference type="CDD" id="cd01080">
    <property type="entry name" value="NAD_bind_m-THF_DH_Cyclohyd"/>
    <property type="match status" value="1"/>
</dbReference>
<keyword evidence="10" id="KW-0486">Methionine biosynthesis</keyword>
<evidence type="ECO:0008006" key="15">
    <source>
        <dbReference type="Google" id="ProtNLM"/>
    </source>
</evidence>
<dbReference type="GO" id="GO:0009086">
    <property type="term" value="P:methionine biosynthetic process"/>
    <property type="evidence" value="ECO:0007669"/>
    <property type="project" value="UniProtKB-KW"/>
</dbReference>
<dbReference type="SUPFAM" id="SSF51735">
    <property type="entry name" value="NAD(P)-binding Rossmann-fold domains"/>
    <property type="match status" value="1"/>
</dbReference>
<keyword evidence="5" id="KW-0658">Purine biosynthesis</keyword>
<keyword evidence="9" id="KW-0368">Histidine biosynthesis</keyword>
<dbReference type="InterPro" id="IPR036291">
    <property type="entry name" value="NAD(P)-bd_dom_sf"/>
</dbReference>
<dbReference type="GO" id="GO:0000105">
    <property type="term" value="P:L-histidine biosynthetic process"/>
    <property type="evidence" value="ECO:0007669"/>
    <property type="project" value="UniProtKB-KW"/>
</dbReference>
<dbReference type="GO" id="GO:0004477">
    <property type="term" value="F:methenyltetrahydrofolate cyclohydrolase activity"/>
    <property type="evidence" value="ECO:0007669"/>
    <property type="project" value="TreeGrafter"/>
</dbReference>
<dbReference type="InterPro" id="IPR020631">
    <property type="entry name" value="THF_DH/CycHdrlase_NAD-bd_dom"/>
</dbReference>
<gene>
    <name evidence="14" type="ORF">METZ01_LOCUS119129</name>
</gene>
<dbReference type="InterPro" id="IPR000672">
    <property type="entry name" value="THF_DH/CycHdrlase"/>
</dbReference>
<evidence type="ECO:0000313" key="14">
    <source>
        <dbReference type="EMBL" id="SVA66275.1"/>
    </source>
</evidence>
<evidence type="ECO:0000256" key="7">
    <source>
        <dbReference type="ARBA" id="ARBA00022857"/>
    </source>
</evidence>
<evidence type="ECO:0000256" key="2">
    <source>
        <dbReference type="ARBA" id="ARBA00011738"/>
    </source>
</evidence>
<dbReference type="GO" id="GO:0006164">
    <property type="term" value="P:purine nucleotide biosynthetic process"/>
    <property type="evidence" value="ECO:0007669"/>
    <property type="project" value="UniProtKB-KW"/>
</dbReference>
<dbReference type="FunFam" id="3.40.50.720:FF:000094">
    <property type="entry name" value="Bifunctional protein FolD"/>
    <property type="match status" value="1"/>
</dbReference>
<evidence type="ECO:0000256" key="4">
    <source>
        <dbReference type="ARBA" id="ARBA00022605"/>
    </source>
</evidence>
<sequence>LGPGNQEKPLVKDNVAAQVINGQQIAKSIRNHIRLQVKKLDFKPGLAVIQIGTDPASTVYVNHKKKDCERVGFHSEVTRLPSNTSQEEVIDLVKQLNRSNSIHGILVQMPMPNHVNEQMVIDSILPQKDADGLGTVNLGNLLIGREHILPCTPGGILRLIEKTKVKLVGKRVVCVGRSRLVGKPIGLLLLNRHATVTFCHSRTTNLGLETKEADILVVAVGKPKFITEEMVKPEAIVIDVGINRTGDSLIGDIDFKAVSKVASFITPVPGGVGPMTRAILL</sequence>
<dbReference type="Gene3D" id="3.40.50.720">
    <property type="entry name" value="NAD(P)-binding Rossmann-like Domain"/>
    <property type="match status" value="1"/>
</dbReference>
<comment type="pathway">
    <text evidence="1">One-carbon metabolism; tetrahydrofolate interconversion.</text>
</comment>
<keyword evidence="8" id="KW-0560">Oxidoreductase</keyword>
<keyword evidence="7" id="KW-0521">NADP</keyword>
<dbReference type="Pfam" id="PF02882">
    <property type="entry name" value="THF_DHG_CYH_C"/>
    <property type="match status" value="1"/>
</dbReference>
<evidence type="ECO:0000259" key="12">
    <source>
        <dbReference type="Pfam" id="PF00763"/>
    </source>
</evidence>
<feature type="non-terminal residue" evidence="14">
    <location>
        <position position="281"/>
    </location>
</feature>
<evidence type="ECO:0000256" key="3">
    <source>
        <dbReference type="ARBA" id="ARBA00022563"/>
    </source>
</evidence>
<dbReference type="SUPFAM" id="SSF53223">
    <property type="entry name" value="Aminoacid dehydrogenase-like, N-terminal domain"/>
    <property type="match status" value="1"/>
</dbReference>
<dbReference type="GO" id="GO:0035999">
    <property type="term" value="P:tetrahydrofolate interconversion"/>
    <property type="evidence" value="ECO:0007669"/>
    <property type="project" value="TreeGrafter"/>
</dbReference>
<accession>A0A381XNG2</accession>
<evidence type="ECO:0000256" key="5">
    <source>
        <dbReference type="ARBA" id="ARBA00022755"/>
    </source>
</evidence>
<name>A0A381XNG2_9ZZZZ</name>
<organism evidence="14">
    <name type="scientific">marine metagenome</name>
    <dbReference type="NCBI Taxonomy" id="408172"/>
    <lineage>
        <taxon>unclassified sequences</taxon>
        <taxon>metagenomes</taxon>
        <taxon>ecological metagenomes</taxon>
    </lineage>
</organism>
<dbReference type="PANTHER" id="PTHR48099">
    <property type="entry name" value="C-1-TETRAHYDROFOLATE SYNTHASE, CYTOPLASMIC-RELATED"/>
    <property type="match status" value="1"/>
</dbReference>
<keyword evidence="11" id="KW-0511">Multifunctional enzyme</keyword>
<keyword evidence="3" id="KW-0554">One-carbon metabolism</keyword>
<evidence type="ECO:0000256" key="8">
    <source>
        <dbReference type="ARBA" id="ARBA00023002"/>
    </source>
</evidence>
<dbReference type="InterPro" id="IPR046346">
    <property type="entry name" value="Aminoacid_DH-like_N_sf"/>
</dbReference>
<evidence type="ECO:0000256" key="9">
    <source>
        <dbReference type="ARBA" id="ARBA00023102"/>
    </source>
</evidence>
<dbReference type="FunFam" id="3.40.50.10860:FF:000005">
    <property type="entry name" value="C-1-tetrahydrofolate synthase, cytoplasmic, putative"/>
    <property type="match status" value="1"/>
</dbReference>
<proteinExistence type="inferred from homology"/>
<reference evidence="14" key="1">
    <citation type="submission" date="2018-05" db="EMBL/GenBank/DDBJ databases">
        <authorList>
            <person name="Lanie J.A."/>
            <person name="Ng W.-L."/>
            <person name="Kazmierczak K.M."/>
            <person name="Andrzejewski T.M."/>
            <person name="Davidsen T.M."/>
            <person name="Wayne K.J."/>
            <person name="Tettelin H."/>
            <person name="Glass J.I."/>
            <person name="Rusch D."/>
            <person name="Podicherti R."/>
            <person name="Tsui H.-C.T."/>
            <person name="Winkler M.E."/>
        </authorList>
    </citation>
    <scope>NUCLEOTIDE SEQUENCE</scope>
</reference>
<dbReference type="AlphaFoldDB" id="A0A381XNG2"/>
<protein>
    <recommendedName>
        <fullName evidence="15">Methenyltetrahydrofolate cyclohydrolase</fullName>
    </recommendedName>
</protein>
<feature type="domain" description="Tetrahydrofolate dehydrogenase/cyclohydrolase NAD(P)-binding" evidence="13">
    <location>
        <begin position="150"/>
        <end position="281"/>
    </location>
</feature>
<evidence type="ECO:0000256" key="6">
    <source>
        <dbReference type="ARBA" id="ARBA00022801"/>
    </source>
</evidence>
<comment type="subunit">
    <text evidence="2">Homodimer.</text>
</comment>
<keyword evidence="6" id="KW-0378">Hydrolase</keyword>
<evidence type="ECO:0000256" key="1">
    <source>
        <dbReference type="ARBA" id="ARBA00004777"/>
    </source>
</evidence>
<feature type="domain" description="Tetrahydrofolate dehydrogenase/cyclohydrolase catalytic" evidence="12">
    <location>
        <begin position="20"/>
        <end position="131"/>
    </location>
</feature>
<dbReference type="Gene3D" id="3.40.50.10860">
    <property type="entry name" value="Leucine Dehydrogenase, chain A, domain 1"/>
    <property type="match status" value="1"/>
</dbReference>
<evidence type="ECO:0000256" key="10">
    <source>
        <dbReference type="ARBA" id="ARBA00023167"/>
    </source>
</evidence>
<dbReference type="Pfam" id="PF00763">
    <property type="entry name" value="THF_DHG_CYH"/>
    <property type="match status" value="1"/>
</dbReference>
<evidence type="ECO:0000259" key="13">
    <source>
        <dbReference type="Pfam" id="PF02882"/>
    </source>
</evidence>
<keyword evidence="4" id="KW-0028">Amino-acid biosynthesis</keyword>
<dbReference type="InterPro" id="IPR020630">
    <property type="entry name" value="THF_DH/CycHdrlase_cat_dom"/>
</dbReference>
<dbReference type="PANTHER" id="PTHR48099:SF5">
    <property type="entry name" value="C-1-TETRAHYDROFOLATE SYNTHASE, CYTOPLASMIC"/>
    <property type="match status" value="1"/>
</dbReference>
<dbReference type="HAMAP" id="MF_01576">
    <property type="entry name" value="THF_DHG_CYH"/>
    <property type="match status" value="1"/>
</dbReference>
<dbReference type="PRINTS" id="PR00085">
    <property type="entry name" value="THFDHDRGNASE"/>
</dbReference>
<evidence type="ECO:0000256" key="11">
    <source>
        <dbReference type="ARBA" id="ARBA00023268"/>
    </source>
</evidence>